<dbReference type="GO" id="GO:0008233">
    <property type="term" value="F:peptidase activity"/>
    <property type="evidence" value="ECO:0007669"/>
    <property type="project" value="UniProtKB-KW"/>
</dbReference>
<keyword evidence="5" id="KW-0378">Hydrolase</keyword>
<keyword evidence="5" id="KW-0131">Cell cycle</keyword>
<dbReference type="EC" id="3.4.24.-" evidence="5"/>
<keyword evidence="6" id="KW-1185">Reference proteome</keyword>
<keyword evidence="5" id="KW-0132">Cell division</keyword>
<protein>
    <submittedName>
        <fullName evidence="5">Cell division protease FtsH</fullName>
        <ecNumber evidence="5">3.4.24.-</ecNumber>
    </submittedName>
</protein>
<evidence type="ECO:0000256" key="3">
    <source>
        <dbReference type="RuleBase" id="RU003651"/>
    </source>
</evidence>
<dbReference type="InterPro" id="IPR050168">
    <property type="entry name" value="AAA_ATPase_domain"/>
</dbReference>
<dbReference type="InterPro" id="IPR003593">
    <property type="entry name" value="AAA+_ATPase"/>
</dbReference>
<dbReference type="AlphaFoldDB" id="A0AA43MB53"/>
<dbReference type="Pfam" id="PF00004">
    <property type="entry name" value="AAA"/>
    <property type="match status" value="1"/>
</dbReference>
<dbReference type="SUPFAM" id="SSF52540">
    <property type="entry name" value="P-loop containing nucleoside triphosphate hydrolases"/>
    <property type="match status" value="1"/>
</dbReference>
<keyword evidence="2 3" id="KW-0067">ATP-binding</keyword>
<dbReference type="SMART" id="SM00382">
    <property type="entry name" value="AAA"/>
    <property type="match status" value="1"/>
</dbReference>
<dbReference type="EMBL" id="JARXYA010000024">
    <property type="protein sequence ID" value="MDH6504965.1"/>
    <property type="molecule type" value="Genomic_DNA"/>
</dbReference>
<evidence type="ECO:0000259" key="4">
    <source>
        <dbReference type="SMART" id="SM00382"/>
    </source>
</evidence>
<dbReference type="Gene3D" id="3.40.50.300">
    <property type="entry name" value="P-loop containing nucleotide triphosphate hydrolases"/>
    <property type="match status" value="1"/>
</dbReference>
<gene>
    <name evidence="5" type="ORF">M2127_002295</name>
</gene>
<accession>A0AA43MB53</accession>
<evidence type="ECO:0000313" key="5">
    <source>
        <dbReference type="EMBL" id="MDH6504965.1"/>
    </source>
</evidence>
<reference evidence="5" key="1">
    <citation type="submission" date="2023-04" db="EMBL/GenBank/DDBJ databases">
        <title>Genome Encyclopedia of Bacteria and Archaea VI: Functional Genomics of Type Strains.</title>
        <authorList>
            <person name="Whitman W."/>
        </authorList>
    </citation>
    <scope>NUCLEOTIDE SEQUENCE</scope>
    <source>
        <strain evidence="5">Enz.4-51</strain>
    </source>
</reference>
<dbReference type="RefSeq" id="WP_280757130.1">
    <property type="nucleotide sequence ID" value="NZ_JARXXW010000011.1"/>
</dbReference>
<dbReference type="GO" id="GO:0005524">
    <property type="term" value="F:ATP binding"/>
    <property type="evidence" value="ECO:0007669"/>
    <property type="project" value="UniProtKB-KW"/>
</dbReference>
<evidence type="ECO:0000256" key="2">
    <source>
        <dbReference type="ARBA" id="ARBA00022840"/>
    </source>
</evidence>
<dbReference type="GO" id="GO:0016887">
    <property type="term" value="F:ATP hydrolysis activity"/>
    <property type="evidence" value="ECO:0007669"/>
    <property type="project" value="InterPro"/>
</dbReference>
<comment type="similarity">
    <text evidence="3">Belongs to the AAA ATPase family.</text>
</comment>
<dbReference type="GO" id="GO:0051301">
    <property type="term" value="P:cell division"/>
    <property type="evidence" value="ECO:0007669"/>
    <property type="project" value="UniProtKB-KW"/>
</dbReference>
<dbReference type="InterPro" id="IPR003959">
    <property type="entry name" value="ATPase_AAA_core"/>
</dbReference>
<evidence type="ECO:0000256" key="1">
    <source>
        <dbReference type="ARBA" id="ARBA00022741"/>
    </source>
</evidence>
<dbReference type="PANTHER" id="PTHR23077:SF27">
    <property type="entry name" value="ATPASE FAMILY GENE 2 PROTEIN HOMOLOG A"/>
    <property type="match status" value="1"/>
</dbReference>
<dbReference type="GO" id="GO:0006508">
    <property type="term" value="P:proteolysis"/>
    <property type="evidence" value="ECO:0007669"/>
    <property type="project" value="UniProtKB-KW"/>
</dbReference>
<dbReference type="Gene3D" id="1.10.8.60">
    <property type="match status" value="1"/>
</dbReference>
<proteinExistence type="inferred from homology"/>
<keyword evidence="5" id="KW-0645">Protease</keyword>
<comment type="caution">
    <text evidence="5">The sequence shown here is derived from an EMBL/GenBank/DDBJ whole genome shotgun (WGS) entry which is preliminary data.</text>
</comment>
<dbReference type="InterPro" id="IPR003960">
    <property type="entry name" value="ATPase_AAA_CS"/>
</dbReference>
<organism evidence="5 6">
    <name type="scientific">Polynucleobacter sphagniphilus</name>
    <dbReference type="NCBI Taxonomy" id="1743169"/>
    <lineage>
        <taxon>Bacteria</taxon>
        <taxon>Pseudomonadati</taxon>
        <taxon>Pseudomonadota</taxon>
        <taxon>Betaproteobacteria</taxon>
        <taxon>Burkholderiales</taxon>
        <taxon>Burkholderiaceae</taxon>
        <taxon>Polynucleobacter</taxon>
    </lineage>
</organism>
<evidence type="ECO:0000313" key="6">
    <source>
        <dbReference type="Proteomes" id="UP001161160"/>
    </source>
</evidence>
<dbReference type="PANTHER" id="PTHR23077">
    <property type="entry name" value="AAA-FAMILY ATPASE"/>
    <property type="match status" value="1"/>
</dbReference>
<dbReference type="Proteomes" id="UP001161160">
    <property type="component" value="Unassembled WGS sequence"/>
</dbReference>
<name>A0AA43MB53_9BURK</name>
<dbReference type="GO" id="GO:0005737">
    <property type="term" value="C:cytoplasm"/>
    <property type="evidence" value="ECO:0007669"/>
    <property type="project" value="TreeGrafter"/>
</dbReference>
<sequence>MEQWLPIGLELPNGYKAKKVLQSGNSWQIIQASEAGMALVVKESLFDKWIKDGLIEDGFFSKFKYGNDIFYSLYSSDEFKLTSLDKAKSPRSKNDAISFARSLKESRARNIDVALHDAVYVEAITRLLPTYSISTPVGDDVILGYWLTGGIPISVNSTRRLKQIVSWLGAEHLNEIISVSGVSGDRESIQGPVKHISPEESSIDVTESVPESARHTKVKLDHFELPGRLDLTNFFNEHVVDIINNEERYKLLGIGFPSAIILYGPPGSGKTYAVEKLTDYLEWPMFEVDASSIGSPYIHETSKKIADIFKKAIDSSPSILVIDEMDAFLSDREAGAGQHRVEEIAEFLRQIPEATKNKVLIVGMTNRIDMIDSAILRRGRFDHIIKVDYASEEEILNMLENSLSKIPKSDDIDLVAASKRLAGRPLSDAAYVVREAARLAARGGKDRIDQKSLNIALDETPIRDKNSEEHRPIGFL</sequence>
<feature type="domain" description="AAA+ ATPase" evidence="4">
    <location>
        <begin position="256"/>
        <end position="391"/>
    </location>
</feature>
<dbReference type="InterPro" id="IPR027417">
    <property type="entry name" value="P-loop_NTPase"/>
</dbReference>
<dbReference type="PROSITE" id="PS00674">
    <property type="entry name" value="AAA"/>
    <property type="match status" value="1"/>
</dbReference>
<dbReference type="CDD" id="cd19481">
    <property type="entry name" value="RecA-like_protease"/>
    <property type="match status" value="1"/>
</dbReference>
<keyword evidence="1 3" id="KW-0547">Nucleotide-binding</keyword>